<dbReference type="Proteomes" id="UP001185092">
    <property type="component" value="Unassembled WGS sequence"/>
</dbReference>
<protein>
    <submittedName>
        <fullName evidence="2">Uncharacterized protein</fullName>
    </submittedName>
</protein>
<feature type="transmembrane region" description="Helical" evidence="1">
    <location>
        <begin position="193"/>
        <end position="215"/>
    </location>
</feature>
<keyword evidence="1" id="KW-1133">Transmembrane helix</keyword>
<feature type="transmembrane region" description="Helical" evidence="1">
    <location>
        <begin position="117"/>
        <end position="141"/>
    </location>
</feature>
<feature type="transmembrane region" description="Helical" evidence="1">
    <location>
        <begin position="364"/>
        <end position="383"/>
    </location>
</feature>
<evidence type="ECO:0000313" key="3">
    <source>
        <dbReference type="Proteomes" id="UP001185092"/>
    </source>
</evidence>
<organism evidence="2 3">
    <name type="scientific">Aureibacter tunicatorum</name>
    <dbReference type="NCBI Taxonomy" id="866807"/>
    <lineage>
        <taxon>Bacteria</taxon>
        <taxon>Pseudomonadati</taxon>
        <taxon>Bacteroidota</taxon>
        <taxon>Cytophagia</taxon>
        <taxon>Cytophagales</taxon>
        <taxon>Persicobacteraceae</taxon>
        <taxon>Aureibacter</taxon>
    </lineage>
</organism>
<gene>
    <name evidence="2" type="ORF">HNQ88_003221</name>
</gene>
<keyword evidence="1" id="KW-0812">Transmembrane</keyword>
<reference evidence="2" key="1">
    <citation type="submission" date="2023-07" db="EMBL/GenBank/DDBJ databases">
        <title>Genomic Encyclopedia of Type Strains, Phase IV (KMG-IV): sequencing the most valuable type-strain genomes for metagenomic binning, comparative biology and taxonomic classification.</title>
        <authorList>
            <person name="Goeker M."/>
        </authorList>
    </citation>
    <scope>NUCLEOTIDE SEQUENCE</scope>
    <source>
        <strain evidence="2">DSM 26174</strain>
    </source>
</reference>
<feature type="transmembrane region" description="Helical" evidence="1">
    <location>
        <begin position="63"/>
        <end position="83"/>
    </location>
</feature>
<feature type="transmembrane region" description="Helical" evidence="1">
    <location>
        <begin position="265"/>
        <end position="284"/>
    </location>
</feature>
<name>A0AAE3XPA9_9BACT</name>
<sequence>MIRIKKINLHEFIYLTFALDSALKIPVGGFKLHLGVALILLYSLISIFHNIRKVKTLKFLKSNWSIVPFLVFVLIHVVLFGTYSARFSILLYYFIALFVFSYFHFKSSKISIRVIGYFQWLLIISGLFQFLLFKLFGYQLAFFDAAHYEIEGSFATRLRGFFLEPNWFSIVFIFNGLLLFYKKGKLIYKDRVLLIFSFITLLLNGSYGLVVVVFGVSIMELFQGFPIFSMKRFKIIIASFVIGVFLIGFRTYNKAESSTSNNKEIAVNYGSRLLPAVRTTLFMMNESTFDLVLGKGLGAWAPIGLEENSLGYVGMSNGEEKIITPSQRDSAEYHVFLLEFGIVGILLYLFDYLFLFFKYRRTDIILAISMMCMLAAFFVYPIYKFNMYLAPLFLIRSFVIGNSKKLVI</sequence>
<feature type="transmembrane region" description="Helical" evidence="1">
    <location>
        <begin position="12"/>
        <end position="28"/>
    </location>
</feature>
<dbReference type="EMBL" id="JAVDQD010000004">
    <property type="protein sequence ID" value="MDR6240155.1"/>
    <property type="molecule type" value="Genomic_DNA"/>
</dbReference>
<evidence type="ECO:0000313" key="2">
    <source>
        <dbReference type="EMBL" id="MDR6240155.1"/>
    </source>
</evidence>
<feature type="transmembrane region" description="Helical" evidence="1">
    <location>
        <begin position="161"/>
        <end position="181"/>
    </location>
</feature>
<proteinExistence type="predicted"/>
<feature type="transmembrane region" description="Helical" evidence="1">
    <location>
        <begin position="89"/>
        <end position="105"/>
    </location>
</feature>
<dbReference type="RefSeq" id="WP_309940025.1">
    <property type="nucleotide sequence ID" value="NZ_AP025305.1"/>
</dbReference>
<feature type="transmembrane region" description="Helical" evidence="1">
    <location>
        <begin position="235"/>
        <end position="253"/>
    </location>
</feature>
<evidence type="ECO:0000256" key="1">
    <source>
        <dbReference type="SAM" id="Phobius"/>
    </source>
</evidence>
<feature type="transmembrane region" description="Helical" evidence="1">
    <location>
        <begin position="34"/>
        <end position="51"/>
    </location>
</feature>
<keyword evidence="1" id="KW-0472">Membrane</keyword>
<feature type="transmembrane region" description="Helical" evidence="1">
    <location>
        <begin position="335"/>
        <end position="357"/>
    </location>
</feature>
<keyword evidence="3" id="KW-1185">Reference proteome</keyword>
<dbReference type="AlphaFoldDB" id="A0AAE3XPA9"/>
<accession>A0AAE3XPA9</accession>
<comment type="caution">
    <text evidence="2">The sequence shown here is derived from an EMBL/GenBank/DDBJ whole genome shotgun (WGS) entry which is preliminary data.</text>
</comment>